<evidence type="ECO:0008006" key="3">
    <source>
        <dbReference type="Google" id="ProtNLM"/>
    </source>
</evidence>
<dbReference type="Proteomes" id="UP000541610">
    <property type="component" value="Unassembled WGS sequence"/>
</dbReference>
<protein>
    <recommendedName>
        <fullName evidence="3">RNase H type-1 domain-containing protein</fullName>
    </recommendedName>
</protein>
<accession>A0A7J6NAH5</accession>
<dbReference type="Gene3D" id="3.30.420.10">
    <property type="entry name" value="Ribonuclease H-like superfamily/Ribonuclease H"/>
    <property type="match status" value="1"/>
</dbReference>
<dbReference type="InterPro" id="IPR036397">
    <property type="entry name" value="RNaseH_sf"/>
</dbReference>
<evidence type="ECO:0000313" key="1">
    <source>
        <dbReference type="EMBL" id="KAF4680898.1"/>
    </source>
</evidence>
<dbReference type="EMBL" id="JABANP010000561">
    <property type="protein sequence ID" value="KAF4680898.1"/>
    <property type="molecule type" value="Genomic_DNA"/>
</dbReference>
<name>A0A7J6NAH5_PEROL</name>
<dbReference type="GO" id="GO:0003676">
    <property type="term" value="F:nucleic acid binding"/>
    <property type="evidence" value="ECO:0007669"/>
    <property type="project" value="InterPro"/>
</dbReference>
<dbReference type="AlphaFoldDB" id="A0A7J6NAH5"/>
<feature type="non-terminal residue" evidence="1">
    <location>
        <position position="1"/>
    </location>
</feature>
<sequence>MLDLSFNRKISEAIPQRLRCVASKERFKRLGIKETNLVPLFTAQLADCLLNHTGNTAVIFTIVLGGAPNNRACIDYVSVERSALRETQGLRGMGAVVGTTTLERGMLRGELPSMLLVDASALQKEIRELGDSTSSERQLWVERDRRLLERLEEIGTGLEHRVSNECAAFDQQTAGLEREVEVLKKPGSPGGPDCRLTEEEQFISGMDREALRATPLPDVLITEQLKALVPGGDEMDDTANATFTDGSVVKVVKTGAAMVVYRGGVEVHSNFWKLSPYATITDCELLGVLEAVRWIVSMAGDENWEIFTDSQADKARQIHLSLSEIPDRVSLRWVPGHSSISANERADELAAKGASMREVSAETEISVRTLRRYQIEAGRLSLRKWWPDKRASLGTSVNDFFYCASHARLWIRGEVTSASSAVVFGRVPTPAHLYRCGVVNSPECDCGAP</sequence>
<dbReference type="CDD" id="cd09276">
    <property type="entry name" value="Rnase_HI_RT_non_LTR"/>
    <property type="match status" value="1"/>
</dbReference>
<comment type="caution">
    <text evidence="1">The sequence shown here is derived from an EMBL/GenBank/DDBJ whole genome shotgun (WGS) entry which is preliminary data.</text>
</comment>
<dbReference type="InterPro" id="IPR012337">
    <property type="entry name" value="RNaseH-like_sf"/>
</dbReference>
<organism evidence="1 2">
    <name type="scientific">Perkinsus olseni</name>
    <name type="common">Perkinsus atlanticus</name>
    <dbReference type="NCBI Taxonomy" id="32597"/>
    <lineage>
        <taxon>Eukaryota</taxon>
        <taxon>Sar</taxon>
        <taxon>Alveolata</taxon>
        <taxon>Perkinsozoa</taxon>
        <taxon>Perkinsea</taxon>
        <taxon>Perkinsida</taxon>
        <taxon>Perkinsidae</taxon>
        <taxon>Perkinsus</taxon>
    </lineage>
</organism>
<dbReference type="SUPFAM" id="SSF53098">
    <property type="entry name" value="Ribonuclease H-like"/>
    <property type="match status" value="1"/>
</dbReference>
<proteinExistence type="predicted"/>
<reference evidence="1 2" key="1">
    <citation type="submission" date="2020-04" db="EMBL/GenBank/DDBJ databases">
        <title>Perkinsus olseni comparative genomics.</title>
        <authorList>
            <person name="Bogema D.R."/>
        </authorList>
    </citation>
    <scope>NUCLEOTIDE SEQUENCE [LARGE SCALE GENOMIC DNA]</scope>
    <source>
        <strain evidence="1">00978-12</strain>
    </source>
</reference>
<evidence type="ECO:0000313" key="2">
    <source>
        <dbReference type="Proteomes" id="UP000541610"/>
    </source>
</evidence>
<gene>
    <name evidence="1" type="ORF">FOZ60_012840</name>
</gene>